<gene>
    <name evidence="2" type="ORF">I4I81_19300</name>
</gene>
<comment type="caution">
    <text evidence="2">The sequence shown here is derived from an EMBL/GenBank/DDBJ whole genome shotgun (WGS) entry which is preliminary data.</text>
</comment>
<reference evidence="2 3" key="1">
    <citation type="submission" date="2020-11" db="EMBL/GenBank/DDBJ databases">
        <title>Pseudonocardia abyssalis sp. nov. and Pseudonocardia oceani sp. nov., description and phylogenomic analysis of two novel actinomycetes isolated from the deep Southern Ocean.</title>
        <authorList>
            <person name="Parra J."/>
        </authorList>
    </citation>
    <scope>NUCLEOTIDE SEQUENCE [LARGE SCALE GENOMIC DNA]</scope>
    <source>
        <strain evidence="2 3">KRD-168</strain>
    </source>
</reference>
<feature type="region of interest" description="Disordered" evidence="1">
    <location>
        <begin position="37"/>
        <end position="65"/>
    </location>
</feature>
<dbReference type="EMBL" id="JADQDK010000001">
    <property type="protein sequence ID" value="MBW0136396.1"/>
    <property type="molecule type" value="Genomic_DNA"/>
</dbReference>
<proteinExistence type="predicted"/>
<dbReference type="RefSeq" id="WP_218605586.1">
    <property type="nucleotide sequence ID" value="NZ_JADQDJ010000381.1"/>
</dbReference>
<dbReference type="Proteomes" id="UP000694287">
    <property type="component" value="Unassembled WGS sequence"/>
</dbReference>
<evidence type="ECO:0008006" key="4">
    <source>
        <dbReference type="Google" id="ProtNLM"/>
    </source>
</evidence>
<evidence type="ECO:0000313" key="2">
    <source>
        <dbReference type="EMBL" id="MBW0136396.1"/>
    </source>
</evidence>
<accession>A0ABS6UVV4</accession>
<keyword evidence="3" id="KW-1185">Reference proteome</keyword>
<name>A0ABS6UVV4_9PSEU</name>
<protein>
    <recommendedName>
        <fullName evidence="4">Secreted protein</fullName>
    </recommendedName>
</protein>
<sequence length="298" mass="30231">MNTAVRVAGYATALAVVFGAAFGVGSAVGEPPAAVPAVAAHPSGGHSSDGQSSDGQAHGADDGGTDGLAATAAGYTLVPAVDTLEPGMAGEYAFTVTGSDGAPVTAFDVEHEQLLHLVVVRRDAAGFQHLHPALGPDGVWRVPLTLPAGGIYRVYADFVPTGGPELVLGTDLFAPGDFTPIPFGPSRVAQVDGYQVRLDGDLVPGTSSPVFATVSLDGAPVTDLEPYLGAFGHLVALRRSDLAYLHVHPSAATPAPTDRSGPGVAFVAEVPASGGYRLFLDFRHGGVVRTAEFTVDVG</sequence>
<feature type="compositionally biased region" description="Low complexity" evidence="1">
    <location>
        <begin position="37"/>
        <end position="58"/>
    </location>
</feature>
<organism evidence="2 3">
    <name type="scientific">Pseudonocardia abyssalis</name>
    <dbReference type="NCBI Taxonomy" id="2792008"/>
    <lineage>
        <taxon>Bacteria</taxon>
        <taxon>Bacillati</taxon>
        <taxon>Actinomycetota</taxon>
        <taxon>Actinomycetes</taxon>
        <taxon>Pseudonocardiales</taxon>
        <taxon>Pseudonocardiaceae</taxon>
        <taxon>Pseudonocardia</taxon>
    </lineage>
</organism>
<evidence type="ECO:0000256" key="1">
    <source>
        <dbReference type="SAM" id="MobiDB-lite"/>
    </source>
</evidence>
<evidence type="ECO:0000313" key="3">
    <source>
        <dbReference type="Proteomes" id="UP000694287"/>
    </source>
</evidence>